<dbReference type="Pfam" id="PF00072">
    <property type="entry name" value="Response_reg"/>
    <property type="match status" value="1"/>
</dbReference>
<dbReference type="Gene3D" id="3.40.50.2300">
    <property type="match status" value="1"/>
</dbReference>
<feature type="domain" description="HTH LytTR-type" evidence="3">
    <location>
        <begin position="149"/>
        <end position="237"/>
    </location>
</feature>
<evidence type="ECO:0000259" key="2">
    <source>
        <dbReference type="PROSITE" id="PS50110"/>
    </source>
</evidence>
<dbReference type="InterPro" id="IPR011006">
    <property type="entry name" value="CheY-like_superfamily"/>
</dbReference>
<dbReference type="InterPro" id="IPR046947">
    <property type="entry name" value="LytR-like"/>
</dbReference>
<proteinExistence type="predicted"/>
<evidence type="ECO:0000259" key="3">
    <source>
        <dbReference type="PROSITE" id="PS50930"/>
    </source>
</evidence>
<feature type="domain" description="Response regulatory" evidence="2">
    <location>
        <begin position="10"/>
        <end position="127"/>
    </location>
</feature>
<dbReference type="SUPFAM" id="SSF52172">
    <property type="entry name" value="CheY-like"/>
    <property type="match status" value="1"/>
</dbReference>
<dbReference type="Gene3D" id="2.40.50.1020">
    <property type="entry name" value="LytTr DNA-binding domain"/>
    <property type="match status" value="1"/>
</dbReference>
<dbReference type="SMART" id="SM00850">
    <property type="entry name" value="LytTR"/>
    <property type="match status" value="1"/>
</dbReference>
<dbReference type="GO" id="GO:0000156">
    <property type="term" value="F:phosphorelay response regulator activity"/>
    <property type="evidence" value="ECO:0007669"/>
    <property type="project" value="InterPro"/>
</dbReference>
<dbReference type="EMBL" id="CP146203">
    <property type="protein sequence ID" value="XBH21970.1"/>
    <property type="molecule type" value="Genomic_DNA"/>
</dbReference>
<dbReference type="PROSITE" id="PS50930">
    <property type="entry name" value="HTH_LYTTR"/>
    <property type="match status" value="1"/>
</dbReference>
<dbReference type="GO" id="GO:0003677">
    <property type="term" value="F:DNA binding"/>
    <property type="evidence" value="ECO:0007669"/>
    <property type="project" value="InterPro"/>
</dbReference>
<dbReference type="PANTHER" id="PTHR37299:SF1">
    <property type="entry name" value="STAGE 0 SPORULATION PROTEIN A HOMOLOG"/>
    <property type="match status" value="1"/>
</dbReference>
<keyword evidence="1" id="KW-0597">Phosphoprotein</keyword>
<dbReference type="PROSITE" id="PS50110">
    <property type="entry name" value="RESPONSE_REGULATORY"/>
    <property type="match status" value="1"/>
</dbReference>
<sequence length="244" mass="27550">MRVPASRVVSIGIVDDSDRDRDVISSLLRQYQQENHFLYKAREFDDGAALLENYQPDFDIIFLDIQMGGMDGMRAATAIRRVDTSVIIIFVTKTAQYATSGYSVQAQSYLLKPVSYFAFATELSRSLTQLQSQERESVLVGSSTSPRRVDLANIIYLESKRHKLTVHTIEEEITFNATLKAYEDLLLPRNFYRSNSGFLINLQHLVAIHGEDAEMSNGDVLKISRSRKKGLLEALSNYIGGKIE</sequence>
<dbReference type="AlphaFoldDB" id="A0AAU7DW74"/>
<gene>
    <name evidence="4" type="ORF">V5R04_01710</name>
</gene>
<dbReference type="SMART" id="SM00448">
    <property type="entry name" value="REC"/>
    <property type="match status" value="1"/>
</dbReference>
<dbReference type="InterPro" id="IPR001789">
    <property type="entry name" value="Sig_transdc_resp-reg_receiver"/>
</dbReference>
<reference evidence="4" key="1">
    <citation type="submission" date="2024-02" db="EMBL/GenBank/DDBJ databases">
        <title>Tomenella chthoni gen. nov. sp. nov., a member of the family Jonesiaceae isolated from bat guano.</title>
        <authorList>
            <person name="Miller S.L."/>
            <person name="King J."/>
            <person name="Sankaranarayanan K."/>
            <person name="Lawson P.A."/>
        </authorList>
    </citation>
    <scope>NUCLEOTIDE SEQUENCE</scope>
    <source>
        <strain evidence="4">BS-20</strain>
    </source>
</reference>
<accession>A0AAU7DW74</accession>
<dbReference type="Pfam" id="PF04397">
    <property type="entry name" value="LytTR"/>
    <property type="match status" value="1"/>
</dbReference>
<name>A0AAU7DW74_9MICO</name>
<evidence type="ECO:0000313" key="4">
    <source>
        <dbReference type="EMBL" id="XBH21970.1"/>
    </source>
</evidence>
<evidence type="ECO:0000256" key="1">
    <source>
        <dbReference type="PROSITE-ProRule" id="PRU00169"/>
    </source>
</evidence>
<organism evidence="4">
    <name type="scientific">Jonesiaceae bacterium BS-20</name>
    <dbReference type="NCBI Taxonomy" id="3120821"/>
    <lineage>
        <taxon>Bacteria</taxon>
        <taxon>Bacillati</taxon>
        <taxon>Actinomycetota</taxon>
        <taxon>Actinomycetes</taxon>
        <taxon>Micrococcales</taxon>
        <taxon>Jonesiaceae</taxon>
    </lineage>
</organism>
<protein>
    <submittedName>
        <fullName evidence="4">Response regulator transcription factor</fullName>
    </submittedName>
</protein>
<dbReference type="PANTHER" id="PTHR37299">
    <property type="entry name" value="TRANSCRIPTIONAL REGULATOR-RELATED"/>
    <property type="match status" value="1"/>
</dbReference>
<feature type="modified residue" description="4-aspartylphosphate" evidence="1">
    <location>
        <position position="64"/>
    </location>
</feature>
<dbReference type="InterPro" id="IPR007492">
    <property type="entry name" value="LytTR_DNA-bd_dom"/>
</dbReference>